<feature type="transmembrane region" description="Helical" evidence="10">
    <location>
        <begin position="57"/>
        <end position="80"/>
    </location>
</feature>
<evidence type="ECO:0000256" key="1">
    <source>
        <dbReference type="ARBA" id="ARBA00004141"/>
    </source>
</evidence>
<evidence type="ECO:0000259" key="12">
    <source>
        <dbReference type="PROSITE" id="PS50929"/>
    </source>
</evidence>
<proteinExistence type="inferred from homology"/>
<dbReference type="Pfam" id="PF00664">
    <property type="entry name" value="ABC_membrane"/>
    <property type="match status" value="1"/>
</dbReference>
<evidence type="ECO:0000256" key="7">
    <source>
        <dbReference type="ARBA" id="ARBA00023136"/>
    </source>
</evidence>
<dbReference type="CDD" id="cd18583">
    <property type="entry name" value="ABC_6TM_HMT1"/>
    <property type="match status" value="1"/>
</dbReference>
<dbReference type="GO" id="GO:0016887">
    <property type="term" value="F:ATP hydrolysis activity"/>
    <property type="evidence" value="ECO:0007669"/>
    <property type="project" value="InterPro"/>
</dbReference>
<evidence type="ECO:0000256" key="2">
    <source>
        <dbReference type="ARBA" id="ARBA00022448"/>
    </source>
</evidence>
<dbReference type="Pfam" id="PF00005">
    <property type="entry name" value="ABC_tran"/>
    <property type="match status" value="1"/>
</dbReference>
<keyword evidence="14" id="KW-1185">Reference proteome</keyword>
<feature type="region of interest" description="Disordered" evidence="9">
    <location>
        <begin position="845"/>
        <end position="1128"/>
    </location>
</feature>
<dbReference type="EMBL" id="FJOG01000019">
    <property type="protein sequence ID" value="CZR61952.1"/>
    <property type="molecule type" value="Genomic_DNA"/>
</dbReference>
<evidence type="ECO:0000256" key="8">
    <source>
        <dbReference type="ARBA" id="ARBA00024363"/>
    </source>
</evidence>
<dbReference type="SUPFAM" id="SSF90123">
    <property type="entry name" value="ABC transporter transmembrane region"/>
    <property type="match status" value="1"/>
</dbReference>
<dbReference type="Gene3D" id="3.40.50.300">
    <property type="entry name" value="P-loop containing nucleotide triphosphate hydrolases"/>
    <property type="match status" value="1"/>
</dbReference>
<dbReference type="FunFam" id="3.40.50.300:FF:000287">
    <property type="entry name" value="Multidrug ABC transporter ATP-binding protein"/>
    <property type="match status" value="1"/>
</dbReference>
<keyword evidence="7 10" id="KW-0472">Membrane</keyword>
<feature type="compositionally biased region" description="Polar residues" evidence="9">
    <location>
        <begin position="1030"/>
        <end position="1052"/>
    </location>
</feature>
<feature type="compositionally biased region" description="Basic and acidic residues" evidence="9">
    <location>
        <begin position="941"/>
        <end position="959"/>
    </location>
</feature>
<feature type="region of interest" description="Disordered" evidence="9">
    <location>
        <begin position="192"/>
        <end position="232"/>
    </location>
</feature>
<feature type="compositionally biased region" description="Polar residues" evidence="9">
    <location>
        <begin position="926"/>
        <end position="935"/>
    </location>
</feature>
<feature type="transmembrane region" description="Helical" evidence="10">
    <location>
        <begin position="323"/>
        <end position="344"/>
    </location>
</feature>
<feature type="transmembrane region" description="Helical" evidence="10">
    <location>
        <begin position="427"/>
        <end position="446"/>
    </location>
</feature>
<comment type="similarity">
    <text evidence="8">Belongs to the ABC transporter superfamily. ABCB family. Heavy Metal importer (TC 3.A.1.210) subfamily.</text>
</comment>
<evidence type="ECO:0000256" key="10">
    <source>
        <dbReference type="SAM" id="Phobius"/>
    </source>
</evidence>
<dbReference type="GO" id="GO:0005774">
    <property type="term" value="C:vacuolar membrane"/>
    <property type="evidence" value="ECO:0007669"/>
    <property type="project" value="TreeGrafter"/>
</dbReference>
<feature type="transmembrane region" description="Helical" evidence="10">
    <location>
        <begin position="153"/>
        <end position="173"/>
    </location>
</feature>
<dbReference type="OrthoDB" id="6500128at2759"/>
<feature type="transmembrane region" description="Helical" evidence="10">
    <location>
        <begin position="20"/>
        <end position="41"/>
    </location>
</feature>
<keyword evidence="6 10" id="KW-1133">Transmembrane helix</keyword>
<feature type="compositionally biased region" description="Basic and acidic residues" evidence="9">
    <location>
        <begin position="908"/>
        <end position="921"/>
    </location>
</feature>
<reference evidence="13 14" key="1">
    <citation type="submission" date="2016-03" db="EMBL/GenBank/DDBJ databases">
        <authorList>
            <person name="Ploux O."/>
        </authorList>
    </citation>
    <scope>NUCLEOTIDE SEQUENCE [LARGE SCALE GENOMIC DNA]</scope>
    <source>
        <strain evidence="13 14">UAMH 11012</strain>
    </source>
</reference>
<sequence length="1147" mass="127086">MIMAPTAPPWLLVAIKAIHYAYPGLVLGYFVLALAITVCTLQTKRLRAQDQHVRRDVILGIIFGVTLSYLAELIVLVAQVLFGRLYPNDDRIVYLIASTICFGAQFLALTDSKFPVWYPYYVTWFLGILVELTLLVVPNVFHPPHSPFDFTIIILQSLRTCFFVILPSLYFGLRNGQKEYDNADAEQQSLLSKKLARKSPSEDSSKSYGGTTDANSQESDTAEASDAGSEDSWIAREREAEAKIQKRLQQDGNWFTYAKGFAVFFPYLWPVHDKTLQFRAVLVGFCLLASNAFNVLVPTYMGIMIDSLSKYVNPEAVEKPNVWLPVVIYTVLRFASGGAGIGWLKKWLWMPVEQYSYDALSTASHAHLMSLSSDFHDNKTSSDLTQAVHGGRSVTDLLETVCFQVLPMFIDLAVAFAYLWFYYGPYMGLLMAATAATYLYVTTKLYSRRAAKRREYITIYRKEWTIGQQSLDGWNTASLFNMIPYEQHRYACAVKEHMKSKRDYEMSSQAIGAAQGLILSIGLLGALWLGVWQVTFNGESVGKFTTLLVYWAQLQSPLAFFATMYRQISYSLMDAERLLELLQAKPTVTDLPNAKPLKLAKALVKFDRVSFAYDERKPTLQNVSFEVPAGKTVALVGETGGGKSTILKLIDRFYDVKSGSILIDGQDVRDVTLERQAILFYVQDPMLFNDSIMNNIRYARMSATDKEVYEACRAAAVHDKIMSFPDGYNSKVGDRGVKLSGGEKQRVAIARAILKQPEIILLDEATSAVDTETEQLIQEGFRTLCKDRTTFIVAHRLSTIMKVDHILVVMNGKIIEKGTHDELLHAGGKYHDLWTKQIFVKPVAATDRSRSRSSSPKKRDAALVNDLTPQRHTKELAKVLKTAPHGDDSGGDTACKKDVQDAGQAESSVHKREGSKLKPDAPEFIPSQSTATPTDSLAKMSPKEAAKAQKKREKEEKKAASLAKKAGKNIAKFGAELNSSTADEQSACPPNDQLTEGDLSTNDKSKLKRSRYKRQLVRSDPPNRGIDQTDGPQDSDVTAVSSGEGQAFQGSAVQRRRVSAPNDQPINSDGRGPRRRNRHWRLRNRAVETGGSGHFSASASGEASMDDTHSHPAPPVPSPASGVPQQVNAAPRVTFAPSPIGGAGSNS</sequence>
<gene>
    <name evidence="13" type="ORF">PAC_11849</name>
</gene>
<dbReference type="InterPro" id="IPR027417">
    <property type="entry name" value="P-loop_NTPase"/>
</dbReference>
<dbReference type="PROSITE" id="PS00211">
    <property type="entry name" value="ABC_TRANSPORTER_1"/>
    <property type="match status" value="1"/>
</dbReference>
<dbReference type="AlphaFoldDB" id="A0A1L7XAB3"/>
<dbReference type="GO" id="GO:0005524">
    <property type="term" value="F:ATP binding"/>
    <property type="evidence" value="ECO:0007669"/>
    <property type="project" value="UniProtKB-KW"/>
</dbReference>
<feature type="compositionally biased region" description="Low complexity" evidence="9">
    <location>
        <begin position="1094"/>
        <end position="1103"/>
    </location>
</feature>
<dbReference type="PROSITE" id="PS50929">
    <property type="entry name" value="ABC_TM1F"/>
    <property type="match status" value="1"/>
</dbReference>
<dbReference type="Proteomes" id="UP000184330">
    <property type="component" value="Unassembled WGS sequence"/>
</dbReference>
<feature type="transmembrane region" description="Helical" evidence="10">
    <location>
        <begin position="510"/>
        <end position="532"/>
    </location>
</feature>
<name>A0A1L7XAB3_9HELO</name>
<feature type="compositionally biased region" description="Basic and acidic residues" evidence="9">
    <location>
        <begin position="872"/>
        <end position="900"/>
    </location>
</feature>
<feature type="domain" description="ABC transmembrane type-1" evidence="12">
    <location>
        <begin position="281"/>
        <end position="568"/>
    </location>
</feature>
<dbReference type="PROSITE" id="PS50893">
    <property type="entry name" value="ABC_TRANSPORTER_2"/>
    <property type="match status" value="1"/>
</dbReference>
<dbReference type="GO" id="GO:0140359">
    <property type="term" value="F:ABC-type transporter activity"/>
    <property type="evidence" value="ECO:0007669"/>
    <property type="project" value="InterPro"/>
</dbReference>
<dbReference type="InterPro" id="IPR003439">
    <property type="entry name" value="ABC_transporter-like_ATP-bd"/>
</dbReference>
<comment type="subcellular location">
    <subcellularLocation>
        <location evidence="1">Membrane</location>
        <topology evidence="1">Multi-pass membrane protein</topology>
    </subcellularLocation>
</comment>
<evidence type="ECO:0000256" key="3">
    <source>
        <dbReference type="ARBA" id="ARBA00022692"/>
    </source>
</evidence>
<dbReference type="PANTHER" id="PTHR24221">
    <property type="entry name" value="ATP-BINDING CASSETTE SUB-FAMILY B"/>
    <property type="match status" value="1"/>
</dbReference>
<protein>
    <submittedName>
        <fullName evidence="13">Related to vacuolar membrane protein HMT1</fullName>
    </submittedName>
</protein>
<feature type="transmembrane region" description="Helical" evidence="10">
    <location>
        <begin position="280"/>
        <end position="303"/>
    </location>
</feature>
<dbReference type="SMART" id="SM00382">
    <property type="entry name" value="AAA"/>
    <property type="match status" value="1"/>
</dbReference>
<feature type="compositionally biased region" description="Basic residues" evidence="9">
    <location>
        <begin position="1073"/>
        <end position="1084"/>
    </location>
</feature>
<feature type="compositionally biased region" description="Basic residues" evidence="9">
    <location>
        <begin position="1006"/>
        <end position="1016"/>
    </location>
</feature>
<dbReference type="STRING" id="576137.A0A1L7XAB3"/>
<keyword evidence="2" id="KW-0813">Transport</keyword>
<dbReference type="InterPro" id="IPR036640">
    <property type="entry name" value="ABC1_TM_sf"/>
</dbReference>
<evidence type="ECO:0000256" key="4">
    <source>
        <dbReference type="ARBA" id="ARBA00022741"/>
    </source>
</evidence>
<keyword evidence="4" id="KW-0547">Nucleotide-binding</keyword>
<keyword evidence="3 10" id="KW-0812">Transmembrane</keyword>
<dbReference type="SUPFAM" id="SSF52540">
    <property type="entry name" value="P-loop containing nucleoside triphosphate hydrolases"/>
    <property type="match status" value="1"/>
</dbReference>
<accession>A0A1L7XAB3</accession>
<evidence type="ECO:0000256" key="6">
    <source>
        <dbReference type="ARBA" id="ARBA00022989"/>
    </source>
</evidence>
<evidence type="ECO:0000256" key="5">
    <source>
        <dbReference type="ARBA" id="ARBA00022840"/>
    </source>
</evidence>
<feature type="compositionally biased region" description="Polar residues" evidence="9">
    <location>
        <begin position="206"/>
        <end position="219"/>
    </location>
</feature>
<feature type="compositionally biased region" description="Polar residues" evidence="9">
    <location>
        <begin position="992"/>
        <end position="1002"/>
    </location>
</feature>
<feature type="domain" description="ABC transporter" evidence="11">
    <location>
        <begin position="604"/>
        <end position="836"/>
    </location>
</feature>
<evidence type="ECO:0000256" key="9">
    <source>
        <dbReference type="SAM" id="MobiDB-lite"/>
    </source>
</evidence>
<feature type="transmembrane region" description="Helical" evidence="10">
    <location>
        <begin position="92"/>
        <end position="109"/>
    </location>
</feature>
<dbReference type="InterPro" id="IPR011527">
    <property type="entry name" value="ABC1_TM_dom"/>
</dbReference>
<evidence type="ECO:0000313" key="14">
    <source>
        <dbReference type="Proteomes" id="UP000184330"/>
    </source>
</evidence>
<dbReference type="InterPro" id="IPR039421">
    <property type="entry name" value="Type_1_exporter"/>
</dbReference>
<evidence type="ECO:0000313" key="13">
    <source>
        <dbReference type="EMBL" id="CZR61952.1"/>
    </source>
</evidence>
<dbReference type="PANTHER" id="PTHR24221:SF651">
    <property type="entry name" value="HEAVY METAL TOLERANCE PROTEIN"/>
    <property type="match status" value="1"/>
</dbReference>
<organism evidence="13 14">
    <name type="scientific">Phialocephala subalpina</name>
    <dbReference type="NCBI Taxonomy" id="576137"/>
    <lineage>
        <taxon>Eukaryota</taxon>
        <taxon>Fungi</taxon>
        <taxon>Dikarya</taxon>
        <taxon>Ascomycota</taxon>
        <taxon>Pezizomycotina</taxon>
        <taxon>Leotiomycetes</taxon>
        <taxon>Helotiales</taxon>
        <taxon>Mollisiaceae</taxon>
        <taxon>Phialocephala</taxon>
        <taxon>Phialocephala fortinii species complex</taxon>
    </lineage>
</organism>
<feature type="transmembrane region" description="Helical" evidence="10">
    <location>
        <begin position="121"/>
        <end position="141"/>
    </location>
</feature>
<dbReference type="InterPro" id="IPR003593">
    <property type="entry name" value="AAA+_ATPase"/>
</dbReference>
<dbReference type="InterPro" id="IPR017871">
    <property type="entry name" value="ABC_transporter-like_CS"/>
</dbReference>
<evidence type="ECO:0000259" key="11">
    <source>
        <dbReference type="PROSITE" id="PS50893"/>
    </source>
</evidence>
<dbReference type="Gene3D" id="1.20.1560.10">
    <property type="entry name" value="ABC transporter type 1, transmembrane domain"/>
    <property type="match status" value="1"/>
</dbReference>
<keyword evidence="5" id="KW-0067">ATP-binding</keyword>